<evidence type="ECO:0000256" key="1">
    <source>
        <dbReference type="SAM" id="MobiDB-lite"/>
    </source>
</evidence>
<sequence length="401" mass="43004">MSQSEHVPNVVMPGCKGRPVVMQKSGKSNTEEEEAGESEGLLADAMTNSDMGNMAVLFDKSPPRLEFQNTSGDSDESPKVEIVNGTPSETQRWKLMQDVAGGEVSALPHAHRLADPSTSDVGYVGAFVRMLQQLSAPRNESEGGESEGEESKVLTSTTEESEGGQSEEEDSERVASQKQESAAVADTCGRVAIVCVDVGSRTQFLAAPMAGVSLPPSWSLGLAAIIPTALTVGLLGYPLAMAPPLRAESSQRPPDAELYLRWLQAAACLPALQLALPPWTYSEAVEEAAYKALRFREEVVLPRVLASLEGAARDLRAVARPLWWDAPRDEAAQVVDSEFLVGDDLLVAPVVTSGAPAIRDIYLPAGRWRDGLAGGSTISGPTWLRRYSVPLESIPHFTRVR</sequence>
<dbReference type="InterPro" id="IPR017853">
    <property type="entry name" value="GH"/>
</dbReference>
<feature type="region of interest" description="Disordered" evidence="1">
    <location>
        <begin position="63"/>
        <end position="84"/>
    </location>
</feature>
<feature type="compositionally biased region" description="Acidic residues" evidence="1">
    <location>
        <begin position="159"/>
        <end position="171"/>
    </location>
</feature>
<dbReference type="SUPFAM" id="SSF51011">
    <property type="entry name" value="Glycosyl hydrolase domain"/>
    <property type="match status" value="1"/>
</dbReference>
<reference evidence="4" key="1">
    <citation type="submission" date="2025-08" db="UniProtKB">
        <authorList>
            <consortium name="RefSeq"/>
        </authorList>
    </citation>
    <scope>IDENTIFICATION</scope>
</reference>
<dbReference type="InterPro" id="IPR048395">
    <property type="entry name" value="Glyco_hydro_31_C"/>
</dbReference>
<dbReference type="Proteomes" id="UP000695022">
    <property type="component" value="Unplaced"/>
</dbReference>
<gene>
    <name evidence="4" type="primary">LOC106814153</name>
</gene>
<evidence type="ECO:0000259" key="2">
    <source>
        <dbReference type="Pfam" id="PF21365"/>
    </source>
</evidence>
<name>A0ABM1EP12_PRICU</name>
<dbReference type="Gene3D" id="3.20.20.80">
    <property type="entry name" value="Glycosidases"/>
    <property type="match status" value="1"/>
</dbReference>
<dbReference type="InterPro" id="IPR013780">
    <property type="entry name" value="Glyco_hydro_b"/>
</dbReference>
<dbReference type="RefSeq" id="XP_014673933.1">
    <property type="nucleotide sequence ID" value="XM_014818447.1"/>
</dbReference>
<evidence type="ECO:0000313" key="3">
    <source>
        <dbReference type="Proteomes" id="UP000695022"/>
    </source>
</evidence>
<organism evidence="3 4">
    <name type="scientific">Priapulus caudatus</name>
    <name type="common">Priapulid worm</name>
    <dbReference type="NCBI Taxonomy" id="37621"/>
    <lineage>
        <taxon>Eukaryota</taxon>
        <taxon>Metazoa</taxon>
        <taxon>Ecdysozoa</taxon>
        <taxon>Scalidophora</taxon>
        <taxon>Priapulida</taxon>
        <taxon>Priapulimorpha</taxon>
        <taxon>Priapulimorphida</taxon>
        <taxon>Priapulidae</taxon>
        <taxon>Priapulus</taxon>
    </lineage>
</organism>
<feature type="region of interest" description="Disordered" evidence="1">
    <location>
        <begin position="135"/>
        <end position="178"/>
    </location>
</feature>
<protein>
    <submittedName>
        <fullName evidence="4">Uncharacterized protein LOC106814153</fullName>
    </submittedName>
</protein>
<accession>A0ABM1EP12</accession>
<keyword evidence="3" id="KW-1185">Reference proteome</keyword>
<evidence type="ECO:0000313" key="4">
    <source>
        <dbReference type="RefSeq" id="XP_014673933.1"/>
    </source>
</evidence>
<dbReference type="InterPro" id="IPR050985">
    <property type="entry name" value="Alpha-glycosidase_related"/>
</dbReference>
<dbReference type="Pfam" id="PF21365">
    <property type="entry name" value="Glyco_hydro_31_3rd"/>
    <property type="match status" value="1"/>
</dbReference>
<feature type="region of interest" description="Disordered" evidence="1">
    <location>
        <begin position="1"/>
        <end position="39"/>
    </location>
</feature>
<dbReference type="SUPFAM" id="SSF51445">
    <property type="entry name" value="(Trans)glycosidases"/>
    <property type="match status" value="1"/>
</dbReference>
<dbReference type="PANTHER" id="PTHR43053:SF6">
    <property type="entry name" value="SITS-BINDING PROTEIN"/>
    <property type="match status" value="1"/>
</dbReference>
<proteinExistence type="predicted"/>
<dbReference type="Gene3D" id="2.60.40.1180">
    <property type="entry name" value="Golgi alpha-mannosidase II"/>
    <property type="match status" value="1"/>
</dbReference>
<dbReference type="GeneID" id="106814153"/>
<dbReference type="PANTHER" id="PTHR43053">
    <property type="entry name" value="GLYCOSIDASE FAMILY 31"/>
    <property type="match status" value="1"/>
</dbReference>
<feature type="domain" description="Glycosyl hydrolase family 31 C-terminal" evidence="2">
    <location>
        <begin position="318"/>
        <end position="399"/>
    </location>
</feature>